<protein>
    <submittedName>
        <fullName evidence="1">Uncharacterized protein</fullName>
    </submittedName>
</protein>
<accession>A0A7X2N413</accession>
<evidence type="ECO:0000313" key="1">
    <source>
        <dbReference type="EMBL" id="MSS02068.1"/>
    </source>
</evidence>
<dbReference type="Proteomes" id="UP000470082">
    <property type="component" value="Unassembled WGS sequence"/>
</dbReference>
<sequence length="562" mass="66114">MLPPINPFITFINDNQTITIQCNPIVDCSQSTFIYEQEELDSLSFTLQNEGSTYLVYCLKDKDGNILEENQKEFFLDTTAPEIKVSIDDFYIDSEFVLWDECTLQIDIEDASKAETKLYVDGQSVDFQNELFVTKENKEICIECCDEYNNKSKKILKIDSQPISITSNIQTEYTTQSEIVFDSSIEWDFLEIEEYLDGEKIDTIKQGTTFDKTGFYQFILRDTRYPYLVKEVQSFTFTNQLPSVVLPDSYVTNQNQILQYEINCPYFKSGNLMVNGQYYSLEDTISFEANDDEKRIYQLQITVQDLFDQTVFEQREYVIDRRHLNFDFFFNNTSVEKEQIYFTTCINYDIQLNKEAEVTVKQWIENQPIYTDLYTSLQLLKPNQTLVCQICLEDGLNEPVNRQYIFYKLNEVIEVSETESKPLKRIWSVKEDKVLLKEEKEEIMPVCKILVNGQETDKASFFDTIQIVFLKDPSNYLKMVKINGKEISMDKFKTNSLSQFVYEFKAIQPSYKINVIMENSMKKENQKDSEIKVSQKWLMIFIIPILFLIKKLYEKNSNISSE</sequence>
<comment type="caution">
    <text evidence="1">The sequence shown here is derived from an EMBL/GenBank/DDBJ whole genome shotgun (WGS) entry which is preliminary data.</text>
</comment>
<gene>
    <name evidence="1" type="ORF">FYJ50_08200</name>
</gene>
<evidence type="ECO:0000313" key="2">
    <source>
        <dbReference type="Proteomes" id="UP000470082"/>
    </source>
</evidence>
<proteinExistence type="predicted"/>
<dbReference type="RefSeq" id="WP_154460934.1">
    <property type="nucleotide sequence ID" value="NZ_JAQYTQ010000074.1"/>
</dbReference>
<name>A0A7X2N413_9FIRM</name>
<dbReference type="EMBL" id="VUMM01000019">
    <property type="protein sequence ID" value="MSS02068.1"/>
    <property type="molecule type" value="Genomic_DNA"/>
</dbReference>
<dbReference type="AlphaFoldDB" id="A0A7X2N413"/>
<organism evidence="1 2">
    <name type="scientific">Floccifex porci</name>
    <dbReference type="NCBI Taxonomy" id="2606629"/>
    <lineage>
        <taxon>Bacteria</taxon>
        <taxon>Bacillati</taxon>
        <taxon>Bacillota</taxon>
        <taxon>Erysipelotrichia</taxon>
        <taxon>Erysipelotrichales</taxon>
        <taxon>Erysipelotrichaceae</taxon>
        <taxon>Floccifex</taxon>
    </lineage>
</organism>
<reference evidence="1 2" key="1">
    <citation type="submission" date="2019-08" db="EMBL/GenBank/DDBJ databases">
        <title>In-depth cultivation of the pig gut microbiome towards novel bacterial diversity and tailored functional studies.</title>
        <authorList>
            <person name="Wylensek D."/>
            <person name="Hitch T.C.A."/>
            <person name="Clavel T."/>
        </authorList>
    </citation>
    <scope>NUCLEOTIDE SEQUENCE [LARGE SCALE GENOMIC DNA]</scope>
    <source>
        <strain evidence="1 2">LKV-178-WT-2G</strain>
    </source>
</reference>
<keyword evidence="2" id="KW-1185">Reference proteome</keyword>